<dbReference type="EMBL" id="MFFV01000053">
    <property type="protein sequence ID" value="OGF18557.1"/>
    <property type="molecule type" value="Genomic_DNA"/>
</dbReference>
<sequence>MSDKIIELKEAQKKVRAICLNGAGNCVSLISSAVRSYADEYWENFSNPAAHFLQECITCLAVQTDIFSAQQKIEHILQHFGDG</sequence>
<gene>
    <name evidence="1" type="ORF">A3I35_03870</name>
</gene>
<reference evidence="1 2" key="1">
    <citation type="journal article" date="2016" name="Nat. Commun.">
        <title>Thousands of microbial genomes shed light on interconnected biogeochemical processes in an aquifer system.</title>
        <authorList>
            <person name="Anantharaman K."/>
            <person name="Brown C.T."/>
            <person name="Hug L.A."/>
            <person name="Sharon I."/>
            <person name="Castelle C.J."/>
            <person name="Probst A.J."/>
            <person name="Thomas B.C."/>
            <person name="Singh A."/>
            <person name="Wilkins M.J."/>
            <person name="Karaoz U."/>
            <person name="Brodie E.L."/>
            <person name="Williams K.H."/>
            <person name="Hubbard S.S."/>
            <person name="Banfield J.F."/>
        </authorList>
    </citation>
    <scope>NUCLEOTIDE SEQUENCE [LARGE SCALE GENOMIC DNA]</scope>
</reference>
<organism evidence="1 2">
    <name type="scientific">Candidatus Falkowbacteria bacterium RIFCSPLOWO2_02_FULL_45_15</name>
    <dbReference type="NCBI Taxonomy" id="1797988"/>
    <lineage>
        <taxon>Bacteria</taxon>
        <taxon>Candidatus Falkowiibacteriota</taxon>
    </lineage>
</organism>
<evidence type="ECO:0000313" key="2">
    <source>
        <dbReference type="Proteomes" id="UP000177878"/>
    </source>
</evidence>
<evidence type="ECO:0000313" key="1">
    <source>
        <dbReference type="EMBL" id="OGF18557.1"/>
    </source>
</evidence>
<dbReference type="Proteomes" id="UP000177878">
    <property type="component" value="Unassembled WGS sequence"/>
</dbReference>
<proteinExistence type="predicted"/>
<protein>
    <submittedName>
        <fullName evidence="1">Uncharacterized protein</fullName>
    </submittedName>
</protein>
<accession>A0A1F5RVV3</accession>
<dbReference type="AlphaFoldDB" id="A0A1F5RVV3"/>
<comment type="caution">
    <text evidence="1">The sequence shown here is derived from an EMBL/GenBank/DDBJ whole genome shotgun (WGS) entry which is preliminary data.</text>
</comment>
<name>A0A1F5RVV3_9BACT</name>